<dbReference type="InterPro" id="IPR046673">
    <property type="entry name" value="ToxA_N"/>
</dbReference>
<feature type="compositionally biased region" description="Acidic residues" evidence="2">
    <location>
        <begin position="472"/>
        <end position="493"/>
    </location>
</feature>
<organism evidence="4 5">
    <name type="scientific">Pseudomonas coleopterorum</name>
    <dbReference type="NCBI Taxonomy" id="1605838"/>
    <lineage>
        <taxon>Bacteria</taxon>
        <taxon>Pseudomonadati</taxon>
        <taxon>Pseudomonadota</taxon>
        <taxon>Gammaproteobacteria</taxon>
        <taxon>Pseudomonadales</taxon>
        <taxon>Pseudomonadaceae</taxon>
        <taxon>Pseudomonas</taxon>
    </lineage>
</organism>
<sequence length="1010" mass="112938">MSTTPPYSAVTSNDILNEHKAVQVNYWRHRIEQIATQYPDLESAAFEAARTLLTQLEAGVDDPYQVYWHWFDSANSSSRTYTGWEHYGRPRQSMTLVELVMRRFDLDQQRNSDLLAQMGGFYTADENTHAYNEHNEIRLDPREVLTYFWHIDFSSQYLSRLRGFWINNQATYRSVSKISMLCSAVLQCQRGDMTTEDFMEVYNAVANDPTSPFSPDKLYGDVVSSSTTVLRTLDIDGMVCQSVIRFCTRQGREILYCAMQHPAFVTLTGKQQLYEWLQQNLDTPAARRAFGVQFVKPEHNQDAEWKTLQGHLADIAKSAWKNSKTPINTRERVLDGYAFDFLTSNLKTDMELDAKYLLMSNARLDKGLWIGYLDSFLKLYGGFSLIGWPIAAVSIAAGLVEVGLYTDKAINALSDQERTQAIRGAVLQALGVMLNLPLLGDASLVGEYAQLEADATADLDLEADLLLPGGESGDDDTTTPPDDDTSIDSDDSDSSTSVTSTAGQSDTPAALARRAAKDLAAWRPALLRANDFTLHRTGRFAGLCVRAGLETFAPIDDALYRVRFIGEIKQWAVVDPFNPYAVHSYIPLSLDAKGVWQPAQRVSSSIDAASQAPFDWGGAPLDGDIRLQPPATAITVDIPLDGVETVMDRYMVRTVERGSLLAMYDADEKTWRANHLGNTAYMWRTPEGAWHTGERSRWLEGAARTPAPHDVKTVTLPPLPAPVAQATPIPKYLHYLWLGHELPSQALLDNLLVNAARMKGYRTLIHADMDTPKLLQQLTRQFAGKRDFEVKALAGQDFFETLCAGPSGPQYRALRSGQAKNYAAASDLLRYPLLDTYGGIYTDVDNTFKAATHHIDLPAGPNDLLLDDAVTHADVPYSGYNSHVLGSHPGNPVLKAVSRSIQRRFKARPQFYAQARPTLGQTPSAVETKIFWAYIKDTFEMTGPQVLDDVLRETRPDYYDLALRPDLRRSLGISSEEYELRLLACVEHYFPFANRAEIVVGNLHSWKSTR</sequence>
<protein>
    <submittedName>
        <fullName evidence="4">Glycosyltransferase</fullName>
    </submittedName>
</protein>
<dbReference type="SUPFAM" id="SSF53448">
    <property type="entry name" value="Nucleotide-diphospho-sugar transferases"/>
    <property type="match status" value="1"/>
</dbReference>
<dbReference type="PANTHER" id="PTHR32385:SF15">
    <property type="entry name" value="INOSITOL PHOSPHOCERAMIDE MANNOSYLTRANSFERASE 1"/>
    <property type="match status" value="1"/>
</dbReference>
<dbReference type="InterPro" id="IPR051706">
    <property type="entry name" value="Glycosyltransferase_domain"/>
</dbReference>
<dbReference type="Gene3D" id="3.90.550.20">
    <property type="match status" value="1"/>
</dbReference>
<dbReference type="Pfam" id="PF20178">
    <property type="entry name" value="ToxA_N"/>
    <property type="match status" value="1"/>
</dbReference>
<proteinExistence type="predicted"/>
<dbReference type="InterPro" id="IPR007577">
    <property type="entry name" value="GlycoTrfase_DXD_sugar-bd_CS"/>
</dbReference>
<gene>
    <name evidence="4" type="ORF">RI108_02225</name>
</gene>
<evidence type="ECO:0000259" key="3">
    <source>
        <dbReference type="Pfam" id="PF20178"/>
    </source>
</evidence>
<dbReference type="EMBL" id="CP134081">
    <property type="protein sequence ID" value="WNC10272.1"/>
    <property type="molecule type" value="Genomic_DNA"/>
</dbReference>
<dbReference type="Pfam" id="PF04488">
    <property type="entry name" value="Gly_transf_sug"/>
    <property type="match status" value="1"/>
</dbReference>
<reference evidence="4" key="1">
    <citation type="submission" date="2023-09" db="EMBL/GenBank/DDBJ databases">
        <title>First report of Pseudomonas coleopterorum DJ13 causing leaf spot on Rhododendron pulchrum Sweet in China.</title>
        <authorList>
            <person name="Zhang Y."/>
        </authorList>
    </citation>
    <scope>NUCLEOTIDE SEQUENCE</scope>
    <source>
        <strain evidence="4">DJ13</strain>
    </source>
</reference>
<evidence type="ECO:0000313" key="4">
    <source>
        <dbReference type="EMBL" id="WNC10272.1"/>
    </source>
</evidence>
<feature type="region of interest" description="Disordered" evidence="2">
    <location>
        <begin position="468"/>
        <end position="509"/>
    </location>
</feature>
<evidence type="ECO:0000313" key="5">
    <source>
        <dbReference type="Proteomes" id="UP001258207"/>
    </source>
</evidence>
<dbReference type="PANTHER" id="PTHR32385">
    <property type="entry name" value="MANNOSYL PHOSPHORYLINOSITOL CERAMIDE SYNTHASE"/>
    <property type="match status" value="1"/>
</dbReference>
<feature type="domain" description="Dermonecrotic toxin N-terminal" evidence="3">
    <location>
        <begin position="37"/>
        <end position="294"/>
    </location>
</feature>
<name>A0AAJ6MTM4_9PSED</name>
<accession>A0AAJ6MTM4</accession>
<dbReference type="RefSeq" id="WP_310792233.1">
    <property type="nucleotide sequence ID" value="NZ_CP134081.1"/>
</dbReference>
<dbReference type="GO" id="GO:0016020">
    <property type="term" value="C:membrane"/>
    <property type="evidence" value="ECO:0007669"/>
    <property type="project" value="GOC"/>
</dbReference>
<dbReference type="AlphaFoldDB" id="A0AAJ6MTM4"/>
<evidence type="ECO:0000256" key="2">
    <source>
        <dbReference type="SAM" id="MobiDB-lite"/>
    </source>
</evidence>
<dbReference type="GO" id="GO:0051999">
    <property type="term" value="P:mannosyl-inositol phosphorylceramide biosynthetic process"/>
    <property type="evidence" value="ECO:0007669"/>
    <property type="project" value="TreeGrafter"/>
</dbReference>
<dbReference type="Proteomes" id="UP001258207">
    <property type="component" value="Chromosome"/>
</dbReference>
<keyword evidence="1" id="KW-0808">Transferase</keyword>
<evidence type="ECO:0000256" key="1">
    <source>
        <dbReference type="ARBA" id="ARBA00022679"/>
    </source>
</evidence>
<dbReference type="GO" id="GO:0000030">
    <property type="term" value="F:mannosyltransferase activity"/>
    <property type="evidence" value="ECO:0007669"/>
    <property type="project" value="TreeGrafter"/>
</dbReference>
<dbReference type="InterPro" id="IPR029044">
    <property type="entry name" value="Nucleotide-diphossugar_trans"/>
</dbReference>